<evidence type="ECO:0000256" key="1">
    <source>
        <dbReference type="SAM" id="Phobius"/>
    </source>
</evidence>
<reference evidence="4" key="2">
    <citation type="submission" date="2021-03" db="EMBL/GenBank/DDBJ databases">
        <authorList>
            <person name="Jaffe A."/>
        </authorList>
    </citation>
    <scope>NUCLEOTIDE SEQUENCE</scope>
    <source>
        <strain evidence="4">RIFCSPLOWO2_01_FULL_43_13</strain>
    </source>
</reference>
<dbReference type="Proteomes" id="UP000590964">
    <property type="component" value="Unassembled WGS sequence"/>
</dbReference>
<comment type="caution">
    <text evidence="2">The sequence shown here is derived from an EMBL/GenBank/DDBJ whole genome shotgun (WGS) entry which is preliminary data.</text>
</comment>
<keyword evidence="1" id="KW-0472">Membrane</keyword>
<keyword evidence="1" id="KW-1133">Transmembrane helix</keyword>
<feature type="transmembrane region" description="Helical" evidence="1">
    <location>
        <begin position="182"/>
        <end position="206"/>
    </location>
</feature>
<dbReference type="Proteomes" id="UP000527315">
    <property type="component" value="Unassembled WGS sequence"/>
</dbReference>
<evidence type="ECO:0000313" key="5">
    <source>
        <dbReference type="Proteomes" id="UP000590964"/>
    </source>
</evidence>
<dbReference type="EMBL" id="DUFJ01000076">
    <property type="protein sequence ID" value="HIH33305.1"/>
    <property type="molecule type" value="Genomic_DNA"/>
</dbReference>
<dbReference type="AlphaFoldDB" id="A0A7J4JVL4"/>
<feature type="transmembrane region" description="Helical" evidence="1">
    <location>
        <begin position="120"/>
        <end position="142"/>
    </location>
</feature>
<feature type="transmembrane region" description="Helical" evidence="1">
    <location>
        <begin position="268"/>
        <end position="294"/>
    </location>
</feature>
<proteinExistence type="predicted"/>
<evidence type="ECO:0000313" key="2">
    <source>
        <dbReference type="EMBL" id="HIH21823.1"/>
    </source>
</evidence>
<accession>A0A7J4JVL4</accession>
<evidence type="ECO:0000313" key="3">
    <source>
        <dbReference type="EMBL" id="HIH33305.1"/>
    </source>
</evidence>
<organism evidence="2 5">
    <name type="scientific">Candidatus Iainarchaeum sp</name>
    <dbReference type="NCBI Taxonomy" id="3101447"/>
    <lineage>
        <taxon>Archaea</taxon>
        <taxon>Candidatus Iainarchaeota</taxon>
        <taxon>Candidatus Iainarchaeia</taxon>
        <taxon>Candidatus Iainarchaeales</taxon>
        <taxon>Candidatus Iainarchaeaceae</taxon>
        <taxon>Candidatus Iainarchaeum</taxon>
    </lineage>
</organism>
<evidence type="ECO:0008006" key="6">
    <source>
        <dbReference type="Google" id="ProtNLM"/>
    </source>
</evidence>
<keyword evidence="1" id="KW-0812">Transmembrane</keyword>
<sequence>MGELVQGFRQVFTLFLNLKFLVFVLVLLAVDAIVGFLGSALLFGIAVFAFGLSMDFSLQTILLFSIAAAIVALAVLAVSILISGIGLNIAKSLLEGRKFSLGEGFRKARPRFFPAFKQQLIVGVAVIAFLLIIFSPILLAFLSSLQSVEMQETLGFILSNPETATAQSAAYELLSGLLFSNALYFALAIILAVLVFLALLPFFALLKQVVFFQEISAIKSIKISARLAFRNFFKNYAFIILVLVPVSIIAFLVGIFSDFIVLLDSSSLSLLALSTLILIILQVWVLAVSLLFNVKLYELNFLGRSAGLEGKLKKMQLKKARR</sequence>
<feature type="transmembrane region" description="Helical" evidence="1">
    <location>
        <begin position="61"/>
        <end position="90"/>
    </location>
</feature>
<feature type="transmembrane region" description="Helical" evidence="1">
    <location>
        <begin position="236"/>
        <end position="256"/>
    </location>
</feature>
<evidence type="ECO:0000313" key="4">
    <source>
        <dbReference type="EMBL" id="MBS3057979.1"/>
    </source>
</evidence>
<dbReference type="EMBL" id="JAGVWB010000006">
    <property type="protein sequence ID" value="MBS3057979.1"/>
    <property type="molecule type" value="Genomic_DNA"/>
</dbReference>
<dbReference type="Proteomes" id="UP000680185">
    <property type="component" value="Unassembled WGS sequence"/>
</dbReference>
<gene>
    <name evidence="2" type="ORF">HA222_04165</name>
    <name evidence="3" type="ORF">HA227_03555</name>
    <name evidence="4" type="ORF">J4478_01090</name>
</gene>
<dbReference type="EMBL" id="DUFW01000074">
    <property type="protein sequence ID" value="HIH21823.1"/>
    <property type="molecule type" value="Genomic_DNA"/>
</dbReference>
<feature type="transmembrane region" description="Helical" evidence="1">
    <location>
        <begin position="20"/>
        <end position="49"/>
    </location>
</feature>
<reference evidence="3 5" key="1">
    <citation type="journal article" date="2020" name="bioRxiv">
        <title>A rank-normalized archaeal taxonomy based on genome phylogeny resolves widespread incomplete and uneven classifications.</title>
        <authorList>
            <person name="Rinke C."/>
            <person name="Chuvochina M."/>
            <person name="Mussig A.J."/>
            <person name="Chaumeil P.-A."/>
            <person name="Waite D.W."/>
            <person name="Whitman W.B."/>
            <person name="Parks D.H."/>
            <person name="Hugenholtz P."/>
        </authorList>
    </citation>
    <scope>NUCLEOTIDE SEQUENCE [LARGE SCALE GENOMIC DNA]</scope>
    <source>
        <strain evidence="3">UBA10036</strain>
    </source>
</reference>
<name>A0A7J4JVL4_9ARCH</name>
<protein>
    <recommendedName>
        <fullName evidence="6">Glycerophosphoryl diester phosphodiesterase membrane domain-containing protein</fullName>
    </recommendedName>
</protein>
<reference evidence="4" key="3">
    <citation type="submission" date="2021-05" db="EMBL/GenBank/DDBJ databases">
        <title>Protein family content uncovers lineage relationships and bacterial pathway maintenance mechanisms in DPANN archaea.</title>
        <authorList>
            <person name="Castelle C.J."/>
            <person name="Meheust R."/>
            <person name="Jaffe A.L."/>
            <person name="Seitz K."/>
            <person name="Gong X."/>
            <person name="Baker B.J."/>
            <person name="Banfield J.F."/>
        </authorList>
    </citation>
    <scope>NUCLEOTIDE SEQUENCE</scope>
    <source>
        <strain evidence="4">RIFCSPLOWO2_01_FULL_43_13</strain>
    </source>
</reference>